<name>A0A2U1DCG4_9LACO</name>
<protein>
    <submittedName>
        <fullName evidence="2">Uncharacterized protein</fullName>
    </submittedName>
</protein>
<dbReference type="OrthoDB" id="9957798at2"/>
<evidence type="ECO:0000313" key="3">
    <source>
        <dbReference type="Proteomes" id="UP000245433"/>
    </source>
</evidence>
<dbReference type="AlphaFoldDB" id="A0A2U1DCG4"/>
<organism evidence="2 3">
    <name type="scientific">Convivina intestini</name>
    <dbReference type="NCBI Taxonomy" id="1505726"/>
    <lineage>
        <taxon>Bacteria</taxon>
        <taxon>Bacillati</taxon>
        <taxon>Bacillota</taxon>
        <taxon>Bacilli</taxon>
        <taxon>Lactobacillales</taxon>
        <taxon>Lactobacillaceae</taxon>
        <taxon>Convivina</taxon>
    </lineage>
</organism>
<reference evidence="2 3" key="1">
    <citation type="submission" date="2018-04" db="EMBL/GenBank/DDBJ databases">
        <title>Genomic Encyclopedia of Type Strains, Phase IV (KMG-IV): sequencing the most valuable type-strain genomes for metagenomic binning, comparative biology and taxonomic classification.</title>
        <authorList>
            <person name="Goeker M."/>
        </authorList>
    </citation>
    <scope>NUCLEOTIDE SEQUENCE [LARGE SCALE GENOMIC DNA]</scope>
    <source>
        <strain evidence="2 3">DSM 28795</strain>
    </source>
</reference>
<evidence type="ECO:0000256" key="1">
    <source>
        <dbReference type="SAM" id="MobiDB-lite"/>
    </source>
</evidence>
<keyword evidence="3" id="KW-1185">Reference proteome</keyword>
<dbReference type="RefSeq" id="WP_089938054.1">
    <property type="nucleotide sequence ID" value="NZ_CAKOEW010000001.1"/>
</dbReference>
<comment type="caution">
    <text evidence="2">The sequence shown here is derived from an EMBL/GenBank/DDBJ whole genome shotgun (WGS) entry which is preliminary data.</text>
</comment>
<feature type="region of interest" description="Disordered" evidence="1">
    <location>
        <begin position="1"/>
        <end position="63"/>
    </location>
</feature>
<sequence>MTTLRDGSKENRESFEREDDKLAKEKVAEQHEHKESADVLHAEKKDARYEKEAFEQEKKDIEG</sequence>
<evidence type="ECO:0000313" key="2">
    <source>
        <dbReference type="EMBL" id="PVY85375.1"/>
    </source>
</evidence>
<dbReference type="Proteomes" id="UP000245433">
    <property type="component" value="Unassembled WGS sequence"/>
</dbReference>
<accession>A0A2U1DCG4</accession>
<gene>
    <name evidence="2" type="ORF">C7384_102195</name>
</gene>
<dbReference type="EMBL" id="QEKT01000002">
    <property type="protein sequence ID" value="PVY85375.1"/>
    <property type="molecule type" value="Genomic_DNA"/>
</dbReference>
<proteinExistence type="predicted"/>